<name>A0A1G6MAC6_9BACT</name>
<dbReference type="AlphaFoldDB" id="A0A1G6MAC6"/>
<gene>
    <name evidence="1" type="ORF">SAMN05216323_103511</name>
</gene>
<organism evidence="1 2">
    <name type="scientific">Williamwhitmania taraxaci</name>
    <dbReference type="NCBI Taxonomy" id="1640674"/>
    <lineage>
        <taxon>Bacteria</taxon>
        <taxon>Pseudomonadati</taxon>
        <taxon>Bacteroidota</taxon>
        <taxon>Bacteroidia</taxon>
        <taxon>Bacteroidales</taxon>
        <taxon>Williamwhitmaniaceae</taxon>
        <taxon>Williamwhitmania</taxon>
    </lineage>
</organism>
<sequence>MSKVYEVDFKRLVVLLLPTFLRKPLLYALLKAMARPVVSTHTAFMAARRQALYKANHTGQVCYLRGCLNDAFDAEQRRLYISDAESLGWCILYKKETFPPEGKGKPIILTVGAKQSKTLVFADGKGARFVSKQGSVGAVGADFAVMVPMALRGRIDESRIVSLVNFYKLASKRYMIQYF</sequence>
<evidence type="ECO:0000313" key="2">
    <source>
        <dbReference type="Proteomes" id="UP000199452"/>
    </source>
</evidence>
<proteinExistence type="predicted"/>
<dbReference type="RefSeq" id="WP_092438571.1">
    <property type="nucleotide sequence ID" value="NZ_FMYP01000035.1"/>
</dbReference>
<keyword evidence="2" id="KW-1185">Reference proteome</keyword>
<protein>
    <submittedName>
        <fullName evidence="1">Uncharacterized protein</fullName>
    </submittedName>
</protein>
<dbReference type="EMBL" id="FMYP01000035">
    <property type="protein sequence ID" value="SDC52234.1"/>
    <property type="molecule type" value="Genomic_DNA"/>
</dbReference>
<evidence type="ECO:0000313" key="1">
    <source>
        <dbReference type="EMBL" id="SDC52234.1"/>
    </source>
</evidence>
<reference evidence="1 2" key="1">
    <citation type="submission" date="2016-09" db="EMBL/GenBank/DDBJ databases">
        <authorList>
            <person name="Capua I."/>
            <person name="De Benedictis P."/>
            <person name="Joannis T."/>
            <person name="Lombin L.H."/>
            <person name="Cattoli G."/>
        </authorList>
    </citation>
    <scope>NUCLEOTIDE SEQUENCE [LARGE SCALE GENOMIC DNA]</scope>
    <source>
        <strain evidence="1 2">A7P-90m</strain>
    </source>
</reference>
<accession>A0A1G6MAC6</accession>
<dbReference type="STRING" id="1640674.SAMN05216323_103511"/>
<dbReference type="OrthoDB" id="1072575at2"/>
<dbReference type="Proteomes" id="UP000199452">
    <property type="component" value="Unassembled WGS sequence"/>
</dbReference>